<organism evidence="1 2">
    <name type="scientific">Papio anubis</name>
    <name type="common">Olive baboon</name>
    <dbReference type="NCBI Taxonomy" id="9555"/>
    <lineage>
        <taxon>Eukaryota</taxon>
        <taxon>Metazoa</taxon>
        <taxon>Chordata</taxon>
        <taxon>Craniata</taxon>
        <taxon>Vertebrata</taxon>
        <taxon>Euteleostomi</taxon>
        <taxon>Mammalia</taxon>
        <taxon>Eutheria</taxon>
        <taxon>Euarchontoglires</taxon>
        <taxon>Primates</taxon>
        <taxon>Haplorrhini</taxon>
        <taxon>Catarrhini</taxon>
        <taxon>Cercopithecidae</taxon>
        <taxon>Cercopithecinae</taxon>
        <taxon>Papio</taxon>
    </lineage>
</organism>
<reference evidence="1" key="3">
    <citation type="submission" date="2025-09" db="UniProtKB">
        <authorList>
            <consortium name="Ensembl"/>
        </authorList>
    </citation>
    <scope>IDENTIFICATION</scope>
</reference>
<reference evidence="1 2" key="1">
    <citation type="submission" date="2012-03" db="EMBL/GenBank/DDBJ databases">
        <title>Whole Genome Assembly of Papio anubis.</title>
        <authorList>
            <person name="Liu Y.L."/>
            <person name="Abraham K.A."/>
            <person name="Akbar H.A."/>
            <person name="Ali S.A."/>
            <person name="Anosike U.A."/>
            <person name="Aqrawi P.A."/>
            <person name="Arias F.A."/>
            <person name="Attaway T.A."/>
            <person name="Awwad R.A."/>
            <person name="Babu C.B."/>
            <person name="Bandaranaike D.B."/>
            <person name="Battles P.B."/>
            <person name="Bell A.B."/>
            <person name="Beltran B.B."/>
            <person name="Berhane-Mersha D.B."/>
            <person name="Bess C.B."/>
            <person name="Bickham C.B."/>
            <person name="Bolden T.B."/>
            <person name="Carter K.C."/>
            <person name="Chau D.C."/>
            <person name="Chavez A.C."/>
            <person name="Clerc-Blankenburg K.C."/>
            <person name="Coyle M.C."/>
            <person name="Dao M.D."/>
            <person name="Davila M.L.D."/>
            <person name="Davy-Carroll L.D."/>
            <person name="Denson S.D."/>
            <person name="Dinh H.D."/>
            <person name="Fernandez S.F."/>
            <person name="Fernando P.F."/>
            <person name="Forbes L.F."/>
            <person name="Francis C.F."/>
            <person name="Francisco L.F."/>
            <person name="Fu Q.F."/>
            <person name="Garcia-Iii R.G."/>
            <person name="Garrett T.G."/>
            <person name="Gross S.G."/>
            <person name="Gubbala S.G."/>
            <person name="Hirani K.H."/>
            <person name="Hogues M.H."/>
            <person name="Hollins B.H."/>
            <person name="Jackson L.J."/>
            <person name="Javaid M.J."/>
            <person name="Jhangiani S.J."/>
            <person name="Johnson A.J."/>
            <person name="Johnson B.J."/>
            <person name="Jones J.J."/>
            <person name="Joshi V.J."/>
            <person name="Kalu J.K."/>
            <person name="Khan N.K."/>
            <person name="Korchina V.K."/>
            <person name="Kovar C.K."/>
            <person name="Lago L.L."/>
            <person name="Lara F.L."/>
            <person name="Le T.-K.L."/>
            <person name="Lee S.L."/>
            <person name="Legall-Iii F.L."/>
            <person name="Lemon S.L."/>
            <person name="Liu J.L."/>
            <person name="Liu Y.-S.L."/>
            <person name="Liyanage D.L."/>
            <person name="Lopez J.L."/>
            <person name="Lorensuhewa L.L."/>
            <person name="Mata R.M."/>
            <person name="Mathew T.M."/>
            <person name="Mercado C.M."/>
            <person name="Mercado I.M."/>
            <person name="Morales K.M."/>
            <person name="Morgan M.M."/>
            <person name="Munidasa M.M."/>
            <person name="Ngo D.N."/>
            <person name="Nguyen L.N."/>
            <person name="Nguyen T.N."/>
            <person name="Nguyen N.N."/>
            <person name="Obregon M.O."/>
            <person name="Okwuonu G.O."/>
            <person name="Ongeri F.O."/>
            <person name="Onwere C.O."/>
            <person name="Osifeso I.O."/>
            <person name="Parra A.P."/>
            <person name="Patil S.P."/>
            <person name="Perez A.P."/>
            <person name="Perez Y.P."/>
            <person name="Pham C.P."/>
            <person name="Pu L.-L.P."/>
            <person name="Puazo M.P."/>
            <person name="Quiroz J.Q."/>
            <person name="Rouhana J.R."/>
            <person name="Ruiz M.R."/>
            <person name="Ruiz S.-J.R."/>
            <person name="Saada N.S."/>
            <person name="Santibanez J.S."/>
            <person name="Scheel M.S."/>
            <person name="Schneider B.S."/>
            <person name="Simmons D.S."/>
            <person name="Sisson I.S."/>
            <person name="Tang L.-Y.T."/>
            <person name="Thornton R.T."/>
            <person name="Tisius J.T."/>
            <person name="Toledanes G.T."/>
            <person name="Trejos Z.T."/>
            <person name="Usmani K.U."/>
            <person name="Varghese R.V."/>
            <person name="Vattathil S.V."/>
            <person name="Vee V.V."/>
            <person name="Walker D.W."/>
            <person name="Weissenberger G.W."/>
            <person name="White C.W."/>
            <person name="Williams A.W."/>
            <person name="Woodworth J.W."/>
            <person name="Wright R.W."/>
            <person name="Zhu Y.Z."/>
            <person name="Han Y.H."/>
            <person name="Newsham I.N."/>
            <person name="Nazareth L.N."/>
            <person name="Worley K.W."/>
            <person name="Muzny D.M."/>
            <person name="Rogers J.R."/>
            <person name="Gibbs R.G."/>
        </authorList>
    </citation>
    <scope>NUCLEOTIDE SEQUENCE [LARGE SCALE GENOMIC DNA]</scope>
</reference>
<dbReference type="Ensembl" id="ENSPANT00000071713.1">
    <property type="protein sequence ID" value="ENSPANP00000060981.1"/>
    <property type="gene ID" value="ENSPANG00000039773.1"/>
</dbReference>
<protein>
    <submittedName>
        <fullName evidence="1">Uncharacterized protein</fullName>
    </submittedName>
</protein>
<reference evidence="1" key="2">
    <citation type="submission" date="2025-08" db="UniProtKB">
        <authorList>
            <consortium name="Ensembl"/>
        </authorList>
    </citation>
    <scope>IDENTIFICATION</scope>
</reference>
<evidence type="ECO:0000313" key="2">
    <source>
        <dbReference type="Proteomes" id="UP000028761"/>
    </source>
</evidence>
<dbReference type="GeneTree" id="ENSGT00940000165497"/>
<accession>A0A8I5NLJ1</accession>
<dbReference type="AlphaFoldDB" id="A0A8I5NLJ1"/>
<name>A0A8I5NLJ1_PAPAN</name>
<dbReference type="Proteomes" id="UP000028761">
    <property type="component" value="Chromosome 18"/>
</dbReference>
<proteinExistence type="predicted"/>
<dbReference type="PRINTS" id="PR02045">
    <property type="entry name" value="F138DOMAIN"/>
</dbReference>
<sequence length="348" mass="38597">MWYAWLDLKLQSRTWAVGTELQPQPGAVLGRFSPALMSACSSSVTAKARPWHLFAQRLVRPGGPRPATLLKSMAGGHLLQDCVERVFQMQVPGLRLRHFASCLGLLLFFFFLETESRSVAQAGVQWPDLSSLQAPPPEFTPFSCLSLPSSWDYRRPPPRPANFFLYFLDTKNPVETGFHHVSQAGLDLLTSGSIHLSLPKCWDYRREPPRPAGTLHFQQTPGTHSGGNQGSSLILPRVVAGQRRKLQPPSTPLASSRLCLFFLDFPSPGCGYPVLQFWDRRPPAKACPMCLRGGTHLGRPLGHEGRDQPGRVEGLCGPGPSQCTALPQKALLAFRWRRTLARSFPPFL</sequence>
<keyword evidence="2" id="KW-1185">Reference proteome</keyword>
<dbReference type="PANTHER" id="PTHR46254">
    <property type="entry name" value="PROTEIN GVQW1-RELATED"/>
    <property type="match status" value="1"/>
</dbReference>
<evidence type="ECO:0000313" key="1">
    <source>
        <dbReference type="Ensembl" id="ENSPANP00000060981.1"/>
    </source>
</evidence>
<dbReference type="PANTHER" id="PTHR46254:SF7">
    <property type="entry name" value="PI4-KINASE N-TERMINAL DOMAIN-CONTAINING PROTEIN"/>
    <property type="match status" value="1"/>
</dbReference>